<gene>
    <name evidence="4" type="ORF">CEPID_03355</name>
</gene>
<evidence type="ECO:0000256" key="2">
    <source>
        <dbReference type="ARBA" id="ARBA00005983"/>
    </source>
</evidence>
<dbReference type="PANTHER" id="PTHR12358">
    <property type="entry name" value="SPHINGOSINE KINASE"/>
    <property type="match status" value="1"/>
</dbReference>
<name>A0A0G3GMU6_9CORY</name>
<dbReference type="KEGG" id="cei:CEPID_03355"/>
<dbReference type="PATRIC" id="fig|1050174.4.peg.682"/>
<keyword evidence="5" id="KW-1185">Reference proteome</keyword>
<dbReference type="Gene3D" id="3.40.50.10330">
    <property type="entry name" value="Probable inorganic polyphosphate/atp-NAD kinase, domain 1"/>
    <property type="match status" value="1"/>
</dbReference>
<dbReference type="Gene3D" id="2.60.200.40">
    <property type="match status" value="1"/>
</dbReference>
<dbReference type="InterPro" id="IPR001206">
    <property type="entry name" value="Diacylglycerol_kinase_cat_dom"/>
</dbReference>
<dbReference type="EMBL" id="CP011541">
    <property type="protein sequence ID" value="AKK02551.1"/>
    <property type="molecule type" value="Genomic_DNA"/>
</dbReference>
<evidence type="ECO:0000313" key="4">
    <source>
        <dbReference type="EMBL" id="AKK02551.1"/>
    </source>
</evidence>
<dbReference type="RefSeq" id="WP_052843338.1">
    <property type="nucleotide sequence ID" value="NZ_CP011541.1"/>
</dbReference>
<dbReference type="PANTHER" id="PTHR12358:SF54">
    <property type="entry name" value="SPHINGOSINE KINASE RELATED PROTEIN"/>
    <property type="match status" value="1"/>
</dbReference>
<organism evidence="4 5">
    <name type="scientific">Corynebacterium epidermidicanis</name>
    <dbReference type="NCBI Taxonomy" id="1050174"/>
    <lineage>
        <taxon>Bacteria</taxon>
        <taxon>Bacillati</taxon>
        <taxon>Actinomycetota</taxon>
        <taxon>Actinomycetes</taxon>
        <taxon>Mycobacteriales</taxon>
        <taxon>Corynebacteriaceae</taxon>
        <taxon>Corynebacterium</taxon>
    </lineage>
</organism>
<feature type="domain" description="DAGKc" evidence="3">
    <location>
        <begin position="6"/>
        <end position="148"/>
    </location>
</feature>
<dbReference type="InterPro" id="IPR016064">
    <property type="entry name" value="NAD/diacylglycerol_kinase_sf"/>
</dbReference>
<dbReference type="STRING" id="1050174.CEPID_03355"/>
<dbReference type="Proteomes" id="UP000035368">
    <property type="component" value="Chromosome"/>
</dbReference>
<comment type="cofactor">
    <cofactor evidence="1">
        <name>Mg(2+)</name>
        <dbReference type="ChEBI" id="CHEBI:18420"/>
    </cofactor>
</comment>
<dbReference type="GO" id="GO:0016301">
    <property type="term" value="F:kinase activity"/>
    <property type="evidence" value="ECO:0007669"/>
    <property type="project" value="UniProtKB-KW"/>
</dbReference>
<accession>A0A0G3GMU6</accession>
<dbReference type="SUPFAM" id="SSF111331">
    <property type="entry name" value="NAD kinase/diacylglycerol kinase-like"/>
    <property type="match status" value="1"/>
</dbReference>
<keyword evidence="4" id="KW-0808">Transferase</keyword>
<dbReference type="OrthoDB" id="142078at2"/>
<keyword evidence="4" id="KW-0418">Kinase</keyword>
<dbReference type="InterPro" id="IPR050187">
    <property type="entry name" value="Lipid_Phosphate_FormReg"/>
</dbReference>
<reference evidence="4 5" key="1">
    <citation type="submission" date="2015-05" db="EMBL/GenBank/DDBJ databases">
        <title>Complete genome sequence of Corynebacterium epidermidicanis DSM 45586, isolated from the skin of a dog suffering from pruritus.</title>
        <authorList>
            <person name="Ruckert C."/>
            <person name="Albersmeier A."/>
            <person name="Winkler A."/>
            <person name="Tauch A."/>
        </authorList>
    </citation>
    <scope>NUCLEOTIDE SEQUENCE [LARGE SCALE GENOMIC DNA]</scope>
    <source>
        <strain evidence="4 5">DSM 45586</strain>
    </source>
</reference>
<evidence type="ECO:0000256" key="1">
    <source>
        <dbReference type="ARBA" id="ARBA00001946"/>
    </source>
</evidence>
<dbReference type="InterPro" id="IPR017438">
    <property type="entry name" value="ATP-NAD_kinase_N"/>
</dbReference>
<dbReference type="Pfam" id="PF00781">
    <property type="entry name" value="DAGK_cat"/>
    <property type="match status" value="1"/>
</dbReference>
<comment type="similarity">
    <text evidence="2">Belongs to the diacylglycerol/lipid kinase family.</text>
</comment>
<evidence type="ECO:0000259" key="3">
    <source>
        <dbReference type="PROSITE" id="PS50146"/>
    </source>
</evidence>
<dbReference type="AlphaFoldDB" id="A0A0G3GMU6"/>
<evidence type="ECO:0000313" key="5">
    <source>
        <dbReference type="Proteomes" id="UP000035368"/>
    </source>
</evidence>
<dbReference type="SMART" id="SM00046">
    <property type="entry name" value="DAGKc"/>
    <property type="match status" value="1"/>
</dbReference>
<dbReference type="PROSITE" id="PS50146">
    <property type="entry name" value="DAGK"/>
    <property type="match status" value="1"/>
</dbReference>
<protein>
    <submittedName>
        <fullName evidence="4">Sphingosine/diacylglycerol kinase-like enzyme</fullName>
    </submittedName>
</protein>
<sequence>MINVVSSSMRCLVLSNPNSTSHTHELFQAIIPPLAQVSELRAVYTEYPGHARELCAGLRRTDYDAIIAIGGDGTVNEVLAGLLGDDPAVRPSAAELPALGIIPTGSANVFARALGFPNDPGRTAVVLAELLHAQAYRRLPVGLINGRWFCVNAGFGLDAEVIGRMEKIRASGGLATPWRYSVVALNVWRKLRKATLEIRFHARCTDGENYRGTAAFVIVSNTNPWSYAGPIPLAPNPDHDFDNGLALYAVNDMTGPVGFLTLSRMLGLPVRNVARDLIDFRETRIDGIEQITLTNPHPLKWQVDGEYVGENTEVSISFSPQAIDVISPKTA</sequence>
<proteinExistence type="inferred from homology"/>